<dbReference type="PANTHER" id="PTHR12215">
    <property type="entry name" value="PHOSPHOPANTETHEINE TRANSFERASE"/>
    <property type="match status" value="1"/>
</dbReference>
<evidence type="ECO:0000256" key="2">
    <source>
        <dbReference type="ARBA" id="ARBA00022679"/>
    </source>
</evidence>
<dbReference type="InterPro" id="IPR037143">
    <property type="entry name" value="4-PPantetheinyl_Trfase_dom_sf"/>
</dbReference>
<organism evidence="4 5">
    <name type="scientific">Arenimonas caeni</name>
    <dbReference type="NCBI Taxonomy" id="2058085"/>
    <lineage>
        <taxon>Bacteria</taxon>
        <taxon>Pseudomonadati</taxon>
        <taxon>Pseudomonadota</taxon>
        <taxon>Gammaproteobacteria</taxon>
        <taxon>Lysobacterales</taxon>
        <taxon>Lysobacteraceae</taxon>
        <taxon>Arenimonas</taxon>
    </lineage>
</organism>
<name>A0A2P6MB55_9GAMM</name>
<dbReference type="SUPFAM" id="SSF56214">
    <property type="entry name" value="4'-phosphopantetheinyl transferase"/>
    <property type="match status" value="2"/>
</dbReference>
<proteinExistence type="inferred from homology"/>
<reference evidence="4 5" key="1">
    <citation type="submission" date="2018-03" db="EMBL/GenBank/DDBJ databases">
        <title>Arenimonas caeni sp. nov., isolated from activated sludge.</title>
        <authorList>
            <person name="Liu H."/>
        </authorList>
    </citation>
    <scope>NUCLEOTIDE SEQUENCE [LARGE SCALE GENOMIC DNA]</scope>
    <source>
        <strain evidence="5">z29</strain>
    </source>
</reference>
<dbReference type="GO" id="GO:0000287">
    <property type="term" value="F:magnesium ion binding"/>
    <property type="evidence" value="ECO:0007669"/>
    <property type="project" value="InterPro"/>
</dbReference>
<accession>A0A2P6MB55</accession>
<protein>
    <recommendedName>
        <fullName evidence="3">4'-phosphopantetheinyl transferase domain-containing protein</fullName>
    </recommendedName>
</protein>
<dbReference type="InterPro" id="IPR008278">
    <property type="entry name" value="4-PPantetheinyl_Trfase_dom"/>
</dbReference>
<evidence type="ECO:0000259" key="3">
    <source>
        <dbReference type="Pfam" id="PF01648"/>
    </source>
</evidence>
<dbReference type="Gene3D" id="3.90.470.20">
    <property type="entry name" value="4'-phosphopantetheinyl transferase domain"/>
    <property type="match status" value="1"/>
</dbReference>
<dbReference type="InterPro" id="IPR050559">
    <property type="entry name" value="P-Pant_transferase_sf"/>
</dbReference>
<comment type="caution">
    <text evidence="4">The sequence shown here is derived from an EMBL/GenBank/DDBJ whole genome shotgun (WGS) entry which is preliminary data.</text>
</comment>
<evidence type="ECO:0000313" key="4">
    <source>
        <dbReference type="EMBL" id="PRH83217.1"/>
    </source>
</evidence>
<evidence type="ECO:0000256" key="1">
    <source>
        <dbReference type="ARBA" id="ARBA00010990"/>
    </source>
</evidence>
<comment type="similarity">
    <text evidence="1">Belongs to the P-Pant transferase superfamily. Gsp/Sfp/HetI/AcpT family.</text>
</comment>
<dbReference type="Pfam" id="PF01648">
    <property type="entry name" value="ACPS"/>
    <property type="match status" value="1"/>
</dbReference>
<dbReference type="Proteomes" id="UP000241736">
    <property type="component" value="Unassembled WGS sequence"/>
</dbReference>
<dbReference type="OrthoDB" id="9808281at2"/>
<dbReference type="GO" id="GO:0005829">
    <property type="term" value="C:cytosol"/>
    <property type="evidence" value="ECO:0007669"/>
    <property type="project" value="TreeGrafter"/>
</dbReference>
<evidence type="ECO:0000313" key="5">
    <source>
        <dbReference type="Proteomes" id="UP000241736"/>
    </source>
</evidence>
<dbReference type="PANTHER" id="PTHR12215:SF10">
    <property type="entry name" value="L-AMINOADIPATE-SEMIALDEHYDE DEHYDROGENASE-PHOSPHOPANTETHEINYL TRANSFERASE"/>
    <property type="match status" value="1"/>
</dbReference>
<dbReference type="EMBL" id="PVLF01000003">
    <property type="protein sequence ID" value="PRH83217.1"/>
    <property type="molecule type" value="Genomic_DNA"/>
</dbReference>
<dbReference type="AlphaFoldDB" id="A0A2P6MB55"/>
<dbReference type="GO" id="GO:0008897">
    <property type="term" value="F:holo-[acyl-carrier-protein] synthase activity"/>
    <property type="evidence" value="ECO:0007669"/>
    <property type="project" value="InterPro"/>
</dbReference>
<sequence length="227" mass="24270">MDGCRLWLGGLDAAGVPYGDPHGWLTAAEQSRLAGLSAPLRRRQFLAGHWQVRALAAGFAGGMTRDWRLAAAPDGQPWLEGPGDVRLCASISHSGDWLAVAVATRAIGLDVEVPRRERDYDALARHVFAPAEIARREALAPSDRLAAFNTTWALKEVFGKRGGQGLQPHAARHIASEMAPDGEAEAFSWALPCEGALALAAWPGVLPELESTGPVGVARGWRYRPVG</sequence>
<keyword evidence="2" id="KW-0808">Transferase</keyword>
<keyword evidence="5" id="KW-1185">Reference proteome</keyword>
<gene>
    <name evidence="4" type="ORF">C6N40_03395</name>
</gene>
<dbReference type="GO" id="GO:0019878">
    <property type="term" value="P:lysine biosynthetic process via aminoadipic acid"/>
    <property type="evidence" value="ECO:0007669"/>
    <property type="project" value="TreeGrafter"/>
</dbReference>
<dbReference type="RefSeq" id="WP_106989600.1">
    <property type="nucleotide sequence ID" value="NZ_JAVEVW010000114.1"/>
</dbReference>
<feature type="domain" description="4'-phosphopantetheinyl transferase" evidence="3">
    <location>
        <begin position="106"/>
        <end position="166"/>
    </location>
</feature>